<dbReference type="GO" id="GO:0046872">
    <property type="term" value="F:metal ion binding"/>
    <property type="evidence" value="ECO:0007669"/>
    <property type="project" value="InterPro"/>
</dbReference>
<sequence>MRFLSAAHGFARVAALGTCLAIVGPAAKLAWSQGHASPDQASPDQANPGRFLADFNKRVTTKVLPNGLTLILCERPEAPVFSYFTIVDAGDANDPGGQSGIAHMFEHLAFKGTKDIGTTDYAAEKIALDKVEDAYAAYDTEYRKRVGRDEAKLKQLHDAFLDAQKDAEQYVIPNEFTEIADANGASGLNAETSLDATQYFWSMPANRLQLWAYMESDRIANPVPREFYKERDVVMEERRMRVDSNPIGRMVEQFLAAAYVAHPYHRPNVGWESELSQITATEAAAFHKIYYVPANITIAVVGDVKPGDMAMFEKYFGTIPAGPKPEEMTTVEPPQTAEKSVVIKEPTQPLYLEGYHRPDYRDPDDAVYDAIQDIFSNGRTSRLYRSLVRDQQIAAQAEGFSGFPGDKYPGLFAFFAVPDQGHTPQEMRAAIHKEIDKLKAADVSDEELAMFKTRARADLLRGLGDNEGLAQQLAIYQLRYGDWRELFNQLQKIDSVTKADIRRVANKVFVDTNRTYAMVEFEAPKPSAQQQSQAGAQ</sequence>
<dbReference type="Proteomes" id="UP000538666">
    <property type="component" value="Unassembled WGS sequence"/>
</dbReference>
<comment type="caution">
    <text evidence="4">The sequence shown here is derived from an EMBL/GenBank/DDBJ whole genome shotgun (WGS) entry which is preliminary data.</text>
</comment>
<dbReference type="Gene3D" id="3.30.830.10">
    <property type="entry name" value="Metalloenzyme, LuxS/M16 peptidase-like"/>
    <property type="match status" value="2"/>
</dbReference>
<reference evidence="4 5" key="1">
    <citation type="submission" date="2020-08" db="EMBL/GenBank/DDBJ databases">
        <title>Genomic Encyclopedia of Type Strains, Phase IV (KMG-IV): sequencing the most valuable type-strain genomes for metagenomic binning, comparative biology and taxonomic classification.</title>
        <authorList>
            <person name="Goeker M."/>
        </authorList>
    </citation>
    <scope>NUCLEOTIDE SEQUENCE [LARGE SCALE GENOMIC DNA]</scope>
    <source>
        <strain evidence="4 5">DSM 103733</strain>
    </source>
</reference>
<accession>A0A841JM02</accession>
<dbReference type="SUPFAM" id="SSF63411">
    <property type="entry name" value="LuxS/MPP-like metallohydrolase"/>
    <property type="match status" value="2"/>
</dbReference>
<dbReference type="InterPro" id="IPR007863">
    <property type="entry name" value="Peptidase_M16_C"/>
</dbReference>
<name>A0A841JM02_9BACT</name>
<dbReference type="PANTHER" id="PTHR11851:SF49">
    <property type="entry name" value="MITOCHONDRIAL-PROCESSING PEPTIDASE SUBUNIT ALPHA"/>
    <property type="match status" value="1"/>
</dbReference>
<evidence type="ECO:0000313" key="5">
    <source>
        <dbReference type="Proteomes" id="UP000538666"/>
    </source>
</evidence>
<evidence type="ECO:0000259" key="3">
    <source>
        <dbReference type="Pfam" id="PF05193"/>
    </source>
</evidence>
<gene>
    <name evidence="4" type="ORF">HNQ77_000314</name>
</gene>
<dbReference type="EMBL" id="JACHEK010000001">
    <property type="protein sequence ID" value="MBB6142376.1"/>
    <property type="molecule type" value="Genomic_DNA"/>
</dbReference>
<dbReference type="AlphaFoldDB" id="A0A841JM02"/>
<feature type="domain" description="Peptidase M16 N-terminal" evidence="2">
    <location>
        <begin position="86"/>
        <end position="123"/>
    </location>
</feature>
<evidence type="ECO:0000256" key="1">
    <source>
        <dbReference type="ARBA" id="ARBA00007261"/>
    </source>
</evidence>
<dbReference type="RefSeq" id="WP_082125163.1">
    <property type="nucleotide sequence ID" value="NZ_JACHEK010000001.1"/>
</dbReference>
<dbReference type="InterPro" id="IPR050361">
    <property type="entry name" value="MPP/UQCRC_Complex"/>
</dbReference>
<dbReference type="PANTHER" id="PTHR11851">
    <property type="entry name" value="METALLOPROTEASE"/>
    <property type="match status" value="1"/>
</dbReference>
<feature type="domain" description="Peptidase M16 C-terminal" evidence="3">
    <location>
        <begin position="278"/>
        <end position="452"/>
    </location>
</feature>
<protein>
    <submittedName>
        <fullName evidence="4">Putative Zn-dependent peptidase</fullName>
    </submittedName>
</protein>
<proteinExistence type="inferred from homology"/>
<comment type="similarity">
    <text evidence="1">Belongs to the peptidase M16 family.</text>
</comment>
<keyword evidence="5" id="KW-1185">Reference proteome</keyword>
<dbReference type="Pfam" id="PF05193">
    <property type="entry name" value="Peptidase_M16_C"/>
    <property type="match status" value="1"/>
</dbReference>
<dbReference type="OrthoDB" id="9762027at2"/>
<evidence type="ECO:0000313" key="4">
    <source>
        <dbReference type="EMBL" id="MBB6142376.1"/>
    </source>
</evidence>
<dbReference type="InterPro" id="IPR011765">
    <property type="entry name" value="Pept_M16_N"/>
</dbReference>
<dbReference type="InterPro" id="IPR011249">
    <property type="entry name" value="Metalloenz_LuxS/M16"/>
</dbReference>
<evidence type="ECO:0000259" key="2">
    <source>
        <dbReference type="Pfam" id="PF00675"/>
    </source>
</evidence>
<organism evidence="4 5">
    <name type="scientific">Silvibacterium bohemicum</name>
    <dbReference type="NCBI Taxonomy" id="1577686"/>
    <lineage>
        <taxon>Bacteria</taxon>
        <taxon>Pseudomonadati</taxon>
        <taxon>Acidobacteriota</taxon>
        <taxon>Terriglobia</taxon>
        <taxon>Terriglobales</taxon>
        <taxon>Acidobacteriaceae</taxon>
        <taxon>Silvibacterium</taxon>
    </lineage>
</organism>
<dbReference type="Pfam" id="PF00675">
    <property type="entry name" value="Peptidase_M16"/>
    <property type="match status" value="1"/>
</dbReference>